<sequence>MPKDSDTPVHRRAWFVLQFCRHVLFLLRKILLLAAQTLANVLWLLFAVVLIQTWFLSLIHGGYDAVWYSIGEIFVLGCLGLLAGFEMAFADLRDKDPGQVDEDIRGLLRQMQAYDDKISEAREWLGVALVVAAAALVELHWTLPVYADNALAWLQHRYKPLHFEADTEKFVLSILFTTLPVVWFAQAPAKSLALWNSVRFLKLFRWAWPILKVTIAVMELVRINVVTEVIRWATRRVWPKEPRNLKPSDSAHYVSCVRRYGYGVHDMDETIFVRPDGSITVHQVSLIHVLAADRTTFERWTTWNSACKQKEAHVSRAVFCPLPGEKIGDFEEQIAKFRSGGFKDFPQDSIKAVDVSTTPKPNLAAFEIRSIDPMGTINPPQGAIVLFEMRAEWNANAFAISGQDFYEFTCEFPYRRFRTVITLDPACLFSMALPDRSCSFRGNRHDAEASRITFTPIPRSPHQLEIEILYPLPGATYRIDWQVWPI</sequence>
<protein>
    <submittedName>
        <fullName evidence="2">Uncharacterized protein</fullName>
    </submittedName>
</protein>
<name>A0A7W7ZA63_9BACT</name>
<reference evidence="2 3" key="1">
    <citation type="submission" date="2020-08" db="EMBL/GenBank/DDBJ databases">
        <title>Genomic Encyclopedia of Type Strains, Phase IV (KMG-V): Genome sequencing to study the core and pangenomes of soil and plant-associated prokaryotes.</title>
        <authorList>
            <person name="Whitman W."/>
        </authorList>
    </citation>
    <scope>NUCLEOTIDE SEQUENCE [LARGE SCALE GENOMIC DNA]</scope>
    <source>
        <strain evidence="2 3">M8UP14</strain>
    </source>
</reference>
<keyword evidence="1" id="KW-0472">Membrane</keyword>
<gene>
    <name evidence="2" type="ORF">HDF16_000838</name>
</gene>
<feature type="transmembrane region" description="Helical" evidence="1">
    <location>
        <begin position="38"/>
        <end position="59"/>
    </location>
</feature>
<accession>A0A7W7ZA63</accession>
<dbReference type="Proteomes" id="UP000540989">
    <property type="component" value="Unassembled WGS sequence"/>
</dbReference>
<dbReference type="EMBL" id="JACHIP010000001">
    <property type="protein sequence ID" value="MBB5056169.1"/>
    <property type="molecule type" value="Genomic_DNA"/>
</dbReference>
<evidence type="ECO:0000256" key="1">
    <source>
        <dbReference type="SAM" id="Phobius"/>
    </source>
</evidence>
<keyword evidence="1" id="KW-0812">Transmembrane</keyword>
<keyword evidence="1" id="KW-1133">Transmembrane helix</keyword>
<feature type="transmembrane region" description="Helical" evidence="1">
    <location>
        <begin position="65"/>
        <end position="85"/>
    </location>
</feature>
<feature type="transmembrane region" description="Helical" evidence="1">
    <location>
        <begin position="170"/>
        <end position="195"/>
    </location>
</feature>
<evidence type="ECO:0000313" key="3">
    <source>
        <dbReference type="Proteomes" id="UP000540989"/>
    </source>
</evidence>
<evidence type="ECO:0000313" key="2">
    <source>
        <dbReference type="EMBL" id="MBB5056169.1"/>
    </source>
</evidence>
<keyword evidence="3" id="KW-1185">Reference proteome</keyword>
<proteinExistence type="predicted"/>
<organism evidence="2 3">
    <name type="scientific">Granulicella aggregans</name>
    <dbReference type="NCBI Taxonomy" id="474949"/>
    <lineage>
        <taxon>Bacteria</taxon>
        <taxon>Pseudomonadati</taxon>
        <taxon>Acidobacteriota</taxon>
        <taxon>Terriglobia</taxon>
        <taxon>Terriglobales</taxon>
        <taxon>Acidobacteriaceae</taxon>
        <taxon>Granulicella</taxon>
    </lineage>
</organism>
<dbReference type="AlphaFoldDB" id="A0A7W7ZA63"/>
<comment type="caution">
    <text evidence="2">The sequence shown here is derived from an EMBL/GenBank/DDBJ whole genome shotgun (WGS) entry which is preliminary data.</text>
</comment>
<dbReference type="RefSeq" id="WP_184213850.1">
    <property type="nucleotide sequence ID" value="NZ_JACHIP010000001.1"/>
</dbReference>